<dbReference type="GO" id="GO:0009378">
    <property type="term" value="F:four-way junction helicase activity"/>
    <property type="evidence" value="ECO:0007669"/>
    <property type="project" value="TreeGrafter"/>
</dbReference>
<dbReference type="SMART" id="SM00487">
    <property type="entry name" value="DEXDc"/>
    <property type="match status" value="1"/>
</dbReference>
<proteinExistence type="inferred from homology"/>
<dbReference type="InterPro" id="IPR027417">
    <property type="entry name" value="P-loop_NTPase"/>
</dbReference>
<dbReference type="CDD" id="cd18794">
    <property type="entry name" value="SF2_C_RecQ"/>
    <property type="match status" value="1"/>
</dbReference>
<dbReference type="GO" id="GO:0003677">
    <property type="term" value="F:DNA binding"/>
    <property type="evidence" value="ECO:0007669"/>
    <property type="project" value="UniProtKB-KW"/>
</dbReference>
<keyword evidence="8" id="KW-0413">Isomerase</keyword>
<dbReference type="InterPro" id="IPR032284">
    <property type="entry name" value="RecQ_Zn-bd"/>
</dbReference>
<evidence type="ECO:0000256" key="1">
    <source>
        <dbReference type="ARBA" id="ARBA00004123"/>
    </source>
</evidence>
<dbReference type="NCBIfam" id="TIGR00614">
    <property type="entry name" value="recQ_fam"/>
    <property type="match status" value="1"/>
</dbReference>
<dbReference type="InterPro" id="IPR036390">
    <property type="entry name" value="WH_DNA-bd_sf"/>
</dbReference>
<dbReference type="GeneID" id="36375088"/>
<keyword evidence="9 12" id="KW-0539">Nucleus</keyword>
<evidence type="ECO:0000259" key="14">
    <source>
        <dbReference type="PROSITE" id="PS51194"/>
    </source>
</evidence>
<evidence type="ECO:0000256" key="3">
    <source>
        <dbReference type="ARBA" id="ARBA00022741"/>
    </source>
</evidence>
<reference evidence="17" key="2">
    <citation type="submission" date="2020-12" db="UniProtKB">
        <authorList>
            <consortium name="WormBaseParasite"/>
        </authorList>
    </citation>
    <scope>IDENTIFICATION</scope>
</reference>
<keyword evidence="16" id="KW-1185">Reference proteome</keyword>
<dbReference type="Pfam" id="PF16124">
    <property type="entry name" value="RecQ_Zn_bind"/>
    <property type="match status" value="1"/>
</dbReference>
<keyword evidence="6 12" id="KW-0067">ATP-binding</keyword>
<dbReference type="FunFam" id="3.40.50.300:FF:000296">
    <property type="entry name" value="ATP-dependent DNA helicase RecQ"/>
    <property type="match status" value="1"/>
</dbReference>
<dbReference type="GO" id="GO:0016787">
    <property type="term" value="F:hydrolase activity"/>
    <property type="evidence" value="ECO:0007669"/>
    <property type="project" value="UniProtKB-KW"/>
</dbReference>
<dbReference type="SUPFAM" id="SSF46785">
    <property type="entry name" value="Winged helix' DNA-binding domain"/>
    <property type="match status" value="1"/>
</dbReference>
<dbReference type="EC" id="5.6.2.4" evidence="12"/>
<evidence type="ECO:0000256" key="9">
    <source>
        <dbReference type="ARBA" id="ARBA00023242"/>
    </source>
</evidence>
<evidence type="ECO:0000259" key="13">
    <source>
        <dbReference type="PROSITE" id="PS51192"/>
    </source>
</evidence>
<dbReference type="InterPro" id="IPR011545">
    <property type="entry name" value="DEAD/DEAH_box_helicase_dom"/>
</dbReference>
<evidence type="ECO:0000256" key="5">
    <source>
        <dbReference type="ARBA" id="ARBA00022806"/>
    </source>
</evidence>
<protein>
    <recommendedName>
        <fullName evidence="12">ATP-dependent DNA helicase</fullName>
        <ecNumber evidence="12">5.6.2.4</ecNumber>
    </recommendedName>
</protein>
<dbReference type="Gene3D" id="3.40.50.300">
    <property type="entry name" value="P-loop containing nucleotide triphosphate hydrolases"/>
    <property type="match status" value="2"/>
</dbReference>
<dbReference type="CTD" id="36375088"/>
<dbReference type="InterPro" id="IPR001650">
    <property type="entry name" value="Helicase_C-like"/>
</dbReference>
<dbReference type="InterPro" id="IPR014001">
    <property type="entry name" value="Helicase_ATP-bd"/>
</dbReference>
<comment type="subcellular location">
    <subcellularLocation>
        <location evidence="1 12">Nucleus</location>
    </subcellularLocation>
</comment>
<accession>A0A090MV84</accession>
<evidence type="ECO:0000256" key="4">
    <source>
        <dbReference type="ARBA" id="ARBA00022801"/>
    </source>
</evidence>
<feature type="domain" description="Helicase ATP-binding" evidence="13">
    <location>
        <begin position="220"/>
        <end position="397"/>
    </location>
</feature>
<evidence type="ECO:0000313" key="18">
    <source>
        <dbReference type="WormBase" id="SRAE_1000099300"/>
    </source>
</evidence>
<evidence type="ECO:0000256" key="12">
    <source>
        <dbReference type="RuleBase" id="RU364117"/>
    </source>
</evidence>
<dbReference type="SMART" id="SM00956">
    <property type="entry name" value="RQC"/>
    <property type="match status" value="1"/>
</dbReference>
<dbReference type="WormBase" id="SRAE_1000099300">
    <property type="protein sequence ID" value="SRP09073"/>
    <property type="gene ID" value="WBGene00257593"/>
</dbReference>
<dbReference type="PROSITE" id="PS51194">
    <property type="entry name" value="HELICASE_CTER"/>
    <property type="match status" value="1"/>
</dbReference>
<dbReference type="AlphaFoldDB" id="A0A090MV84"/>
<dbReference type="InterPro" id="IPR002464">
    <property type="entry name" value="DNA/RNA_helicase_DEAH_CS"/>
</dbReference>
<dbReference type="Gene3D" id="1.10.10.10">
    <property type="entry name" value="Winged helix-like DNA-binding domain superfamily/Winged helix DNA-binding domain"/>
    <property type="match status" value="1"/>
</dbReference>
<feature type="domain" description="Helicase C-terminal" evidence="14">
    <location>
        <begin position="422"/>
        <end position="568"/>
    </location>
</feature>
<evidence type="ECO:0000256" key="7">
    <source>
        <dbReference type="ARBA" id="ARBA00023125"/>
    </source>
</evidence>
<comment type="similarity">
    <text evidence="2 12">Belongs to the helicase family. RecQ subfamily.</text>
</comment>
<dbReference type="SUPFAM" id="SSF52540">
    <property type="entry name" value="P-loop containing nucleoside triphosphate hydrolases"/>
    <property type="match status" value="1"/>
</dbReference>
<dbReference type="PROSITE" id="PS00690">
    <property type="entry name" value="DEAH_ATP_HELICASE"/>
    <property type="match status" value="1"/>
</dbReference>
<dbReference type="OrthoDB" id="10261556at2759"/>
<dbReference type="GO" id="GO:0005694">
    <property type="term" value="C:chromosome"/>
    <property type="evidence" value="ECO:0007669"/>
    <property type="project" value="TreeGrafter"/>
</dbReference>
<evidence type="ECO:0000313" key="16">
    <source>
        <dbReference type="Proteomes" id="UP000035682"/>
    </source>
</evidence>
<dbReference type="eggNOG" id="KOG0351">
    <property type="taxonomic scope" value="Eukaryota"/>
</dbReference>
<evidence type="ECO:0000313" key="17">
    <source>
        <dbReference type="WBParaSite" id="SRAE_1000099300.1"/>
    </source>
</evidence>
<dbReference type="Proteomes" id="UP000035682">
    <property type="component" value="Unplaced"/>
</dbReference>
<name>A0A090MV84_STRRB</name>
<evidence type="ECO:0000313" key="15">
    <source>
        <dbReference type="EMBL" id="CEF62723.1"/>
    </source>
</evidence>
<reference evidence="15 16" key="1">
    <citation type="submission" date="2014-09" db="EMBL/GenBank/DDBJ databases">
        <authorList>
            <person name="Martin A.A."/>
        </authorList>
    </citation>
    <scope>NUCLEOTIDE SEQUENCE</scope>
    <source>
        <strain evidence="16">ED321</strain>
        <strain evidence="15">ED321 Heterogonic</strain>
    </source>
</reference>
<dbReference type="Pfam" id="PF00271">
    <property type="entry name" value="Helicase_C"/>
    <property type="match status" value="1"/>
</dbReference>
<dbReference type="GO" id="GO:0000724">
    <property type="term" value="P:double-strand break repair via homologous recombination"/>
    <property type="evidence" value="ECO:0007669"/>
    <property type="project" value="TreeGrafter"/>
</dbReference>
<dbReference type="PANTHER" id="PTHR13710:SF153">
    <property type="entry name" value="RECQ-LIKE DNA HELICASE BLM"/>
    <property type="match status" value="1"/>
</dbReference>
<dbReference type="InterPro" id="IPR004589">
    <property type="entry name" value="DNA_helicase_ATP-dep_RecQ"/>
</dbReference>
<dbReference type="GO" id="GO:0043138">
    <property type="term" value="F:3'-5' DNA helicase activity"/>
    <property type="evidence" value="ECO:0007669"/>
    <property type="project" value="UniProtKB-EC"/>
</dbReference>
<keyword evidence="5 12" id="KW-0347">Helicase</keyword>
<dbReference type="GO" id="GO:0005634">
    <property type="term" value="C:nucleus"/>
    <property type="evidence" value="ECO:0007669"/>
    <property type="project" value="UniProtKB-SubCell"/>
</dbReference>
<dbReference type="PROSITE" id="PS51192">
    <property type="entry name" value="HELICASE_ATP_BIND_1"/>
    <property type="match status" value="1"/>
</dbReference>
<dbReference type="InterPro" id="IPR036388">
    <property type="entry name" value="WH-like_DNA-bd_sf"/>
</dbReference>
<dbReference type="EMBL" id="LN609528">
    <property type="protein sequence ID" value="CEF62723.1"/>
    <property type="molecule type" value="Genomic_DNA"/>
</dbReference>
<comment type="catalytic activity">
    <reaction evidence="11 12">
        <text>ATP + H2O = ADP + phosphate + H(+)</text>
        <dbReference type="Rhea" id="RHEA:13065"/>
        <dbReference type="ChEBI" id="CHEBI:15377"/>
        <dbReference type="ChEBI" id="CHEBI:15378"/>
        <dbReference type="ChEBI" id="CHEBI:30616"/>
        <dbReference type="ChEBI" id="CHEBI:43474"/>
        <dbReference type="ChEBI" id="CHEBI:456216"/>
    </reaction>
</comment>
<dbReference type="RefSeq" id="XP_024501925.1">
    <property type="nucleotide sequence ID" value="XM_024647892.1"/>
</dbReference>
<keyword evidence="4 12" id="KW-0378">Hydrolase</keyword>
<sequence>MPSLKEEFENTKPQARIKFGKFSFVDVPAGYRMPDLTSFFQATEENVKNDSPYLFKTYERSVKQKPIMETTFTNTAQKKSPKQVAPTQNDDINNYDGFYDDDWVDFLDKSDLSFMNCTNSFITADESGKEDSRIHDSTIWTNDTSNSYVNTTANYNDTTIDGGETDDDIHFEEKSYLDSDGEEFANIRELLPSGKIEEIYKVLRDIFGHTSFRHKQEKVIVAALLGHDVFVLMPTGAGKSLCYQLPAVIDSGITIVISPLKALIADQVLKLNQLGISAQSLTSELNSNKCEKLYDDIISGKKVINLLYVTPEKVNGSDKFKSFLSNLYRQGMLSRFVIDEAHCVTQWGHDFRPDYAQLCCLRRTFYDPNVPIMALTATATPKIVTDVKNLLSMDSSKTFISSFERPNLKYDVIPKSAKSQSALLKKIKNMYPRQSGIFYCHSQKDCETLHGTLVNYGITSVVYHAGMSDKARSESQRQWMSNEVQVICSTTAFGMGVDKPDVRFVVHFCIPSSIEGYYQESGRAGRDGLPSYCVILYSYSDSIKQRRLIEGETNNNGYKMKKSIGSVKARQEKINEILGYCESIYECRKKLLVEHFGEKYDSKCQRGSKTMCNNCELAYTFDFQYQMYDFTTEAVHILNATMDISLTMKQMSDCYRGCLKKNQNNSEVIHSSEIFGRGSLLSENDANRLLIKLISIGYLKEEIKIIEGNGYTNTAGYLSLTTKGHKFLSSHDKPRIYLYVNMGKGRKRDTKRSELLALGVMSASNIENGGI</sequence>
<evidence type="ECO:0000256" key="6">
    <source>
        <dbReference type="ARBA" id="ARBA00022840"/>
    </source>
</evidence>
<evidence type="ECO:0000256" key="8">
    <source>
        <dbReference type="ARBA" id="ARBA00023235"/>
    </source>
</evidence>
<comment type="catalytic activity">
    <reaction evidence="10 12">
        <text>Couples ATP hydrolysis with the unwinding of duplex DNA by translocating in the 3'-5' direction.</text>
        <dbReference type="EC" id="5.6.2.4"/>
    </reaction>
</comment>
<keyword evidence="7" id="KW-0238">DNA-binding</keyword>
<gene>
    <name evidence="15 17 18" type="ORF">SRAE_1000099300</name>
</gene>
<evidence type="ECO:0000256" key="10">
    <source>
        <dbReference type="ARBA" id="ARBA00034617"/>
    </source>
</evidence>
<dbReference type="Pfam" id="PF09382">
    <property type="entry name" value="RQC"/>
    <property type="match status" value="1"/>
</dbReference>
<evidence type="ECO:0000256" key="2">
    <source>
        <dbReference type="ARBA" id="ARBA00005446"/>
    </source>
</evidence>
<dbReference type="STRING" id="34506.A0A090MV84"/>
<dbReference type="GO" id="GO:0006260">
    <property type="term" value="P:DNA replication"/>
    <property type="evidence" value="ECO:0007669"/>
    <property type="project" value="InterPro"/>
</dbReference>
<dbReference type="GO" id="GO:0005737">
    <property type="term" value="C:cytoplasm"/>
    <property type="evidence" value="ECO:0007669"/>
    <property type="project" value="TreeGrafter"/>
</dbReference>
<dbReference type="GO" id="GO:0005524">
    <property type="term" value="F:ATP binding"/>
    <property type="evidence" value="ECO:0007669"/>
    <property type="project" value="UniProtKB-KW"/>
</dbReference>
<dbReference type="InterPro" id="IPR018982">
    <property type="entry name" value="RQC_domain"/>
</dbReference>
<organism evidence="15">
    <name type="scientific">Strongyloides ratti</name>
    <name type="common">Parasitic roundworm</name>
    <dbReference type="NCBI Taxonomy" id="34506"/>
    <lineage>
        <taxon>Eukaryota</taxon>
        <taxon>Metazoa</taxon>
        <taxon>Ecdysozoa</taxon>
        <taxon>Nematoda</taxon>
        <taxon>Chromadorea</taxon>
        <taxon>Rhabditida</taxon>
        <taxon>Tylenchina</taxon>
        <taxon>Panagrolaimomorpha</taxon>
        <taxon>Strongyloidoidea</taxon>
        <taxon>Strongyloididae</taxon>
        <taxon>Strongyloides</taxon>
    </lineage>
</organism>
<dbReference type="WBParaSite" id="SRAE_1000099300.1">
    <property type="protein sequence ID" value="SRAE_1000099300.1"/>
    <property type="gene ID" value="WBGene00257593"/>
</dbReference>
<dbReference type="PANTHER" id="PTHR13710">
    <property type="entry name" value="DNA HELICASE RECQ FAMILY MEMBER"/>
    <property type="match status" value="1"/>
</dbReference>
<keyword evidence="3 12" id="KW-0547">Nucleotide-binding</keyword>
<evidence type="ECO:0000256" key="11">
    <source>
        <dbReference type="ARBA" id="ARBA00049360"/>
    </source>
</evidence>
<dbReference type="Pfam" id="PF00270">
    <property type="entry name" value="DEAD"/>
    <property type="match status" value="1"/>
</dbReference>
<dbReference type="SMART" id="SM00490">
    <property type="entry name" value="HELICc"/>
    <property type="match status" value="1"/>
</dbReference>